<protein>
    <submittedName>
        <fullName evidence="2">Transposase</fullName>
    </submittedName>
</protein>
<dbReference type="OrthoDB" id="477305at2"/>
<evidence type="ECO:0000313" key="3">
    <source>
        <dbReference type="Proteomes" id="UP000320055"/>
    </source>
</evidence>
<evidence type="ECO:0000313" key="2">
    <source>
        <dbReference type="EMBL" id="VEP11490.1"/>
    </source>
</evidence>
<accession>A0A563VJ61</accession>
<name>A0A563VJ61_9CYAN</name>
<sequence length="149" mass="16828">MELKPLTLIAPKIQVSELFPALKLIMSHQAIEEAISETNSQEKRNRLLPTHLIIALVIALNLWSKDSVVDVLKNLVQGLSASWIPQGMRWKTPSKSSISEARQRVGCRVMTRLFEKLARPIARRETPTAFIKGLRWMAIDGTVFDLPDT</sequence>
<dbReference type="InterPro" id="IPR024473">
    <property type="entry name" value="Transposases_IS4_N"/>
</dbReference>
<dbReference type="Pfam" id="PF13006">
    <property type="entry name" value="Nterm_IS4"/>
    <property type="match status" value="1"/>
</dbReference>
<organism evidence="2 3">
    <name type="scientific">Hyella patelloides LEGE 07179</name>
    <dbReference type="NCBI Taxonomy" id="945734"/>
    <lineage>
        <taxon>Bacteria</taxon>
        <taxon>Bacillati</taxon>
        <taxon>Cyanobacteriota</taxon>
        <taxon>Cyanophyceae</taxon>
        <taxon>Pleurocapsales</taxon>
        <taxon>Hyellaceae</taxon>
        <taxon>Hyella</taxon>
    </lineage>
</organism>
<reference evidence="2 3" key="1">
    <citation type="submission" date="2019-01" db="EMBL/GenBank/DDBJ databases">
        <authorList>
            <person name="Brito A."/>
        </authorList>
    </citation>
    <scope>NUCLEOTIDE SEQUENCE [LARGE SCALE GENOMIC DNA]</scope>
    <source>
        <strain evidence="2">1</strain>
    </source>
</reference>
<evidence type="ECO:0000259" key="1">
    <source>
        <dbReference type="Pfam" id="PF13006"/>
    </source>
</evidence>
<gene>
    <name evidence="2" type="ORF">H1P_1070002</name>
</gene>
<proteinExistence type="predicted"/>
<keyword evidence="3" id="KW-1185">Reference proteome</keyword>
<dbReference type="AlphaFoldDB" id="A0A563VJ61"/>
<feature type="domain" description="Transposase IS4 N-terminal" evidence="1">
    <location>
        <begin position="22"/>
        <end position="115"/>
    </location>
</feature>
<dbReference type="EMBL" id="CAACVJ010000010">
    <property type="protein sequence ID" value="VEP11490.1"/>
    <property type="molecule type" value="Genomic_DNA"/>
</dbReference>
<dbReference type="Proteomes" id="UP000320055">
    <property type="component" value="Unassembled WGS sequence"/>
</dbReference>